<evidence type="ECO:0000313" key="6">
    <source>
        <dbReference type="Proteomes" id="UP001205998"/>
    </source>
</evidence>
<dbReference type="PANTHER" id="PTHR10663:SF376">
    <property type="entry name" value="PH AND SEC7 DOMAIN-CONTAINING PROTEIN"/>
    <property type="match status" value="1"/>
</dbReference>
<dbReference type="GO" id="GO:0032587">
    <property type="term" value="C:ruffle membrane"/>
    <property type="evidence" value="ECO:0007669"/>
    <property type="project" value="UniProtKB-SubCell"/>
</dbReference>
<feature type="compositionally biased region" description="Polar residues" evidence="2">
    <location>
        <begin position="1"/>
        <end position="16"/>
    </location>
</feature>
<dbReference type="InterPro" id="IPR011993">
    <property type="entry name" value="PH-like_dom_sf"/>
</dbReference>
<dbReference type="SMART" id="SM00233">
    <property type="entry name" value="PH"/>
    <property type="match status" value="1"/>
</dbReference>
<dbReference type="InterPro" id="IPR000904">
    <property type="entry name" value="Sec7_dom"/>
</dbReference>
<dbReference type="GO" id="GO:0032012">
    <property type="term" value="P:regulation of ARF protein signal transduction"/>
    <property type="evidence" value="ECO:0007669"/>
    <property type="project" value="InterPro"/>
</dbReference>
<dbReference type="InterPro" id="IPR041681">
    <property type="entry name" value="PH_9"/>
</dbReference>
<evidence type="ECO:0000256" key="1">
    <source>
        <dbReference type="ARBA" id="ARBA00004632"/>
    </source>
</evidence>
<dbReference type="SMART" id="SM00222">
    <property type="entry name" value="Sec7"/>
    <property type="match status" value="1"/>
</dbReference>
<dbReference type="Gene3D" id="1.10.1000.11">
    <property type="entry name" value="Arf Nucleotide-binding Site Opener,domain 2"/>
    <property type="match status" value="1"/>
</dbReference>
<dbReference type="Proteomes" id="UP001205998">
    <property type="component" value="Unassembled WGS sequence"/>
</dbReference>
<sequence length="401" mass="46745">MAVNNEQKSSPSTPQKKNVAPRATDQTEEDMKNIQMCMKAQILARHLYQQEVYKIPELIRQAINDQEFAEETLKAYVTYFKFESMPFDEALRTFLKVFWPEDELKLQRLLINHFSQQYIACNKLQPEVLPELYKLGYAIIMLNADLHGGHKGKKMTCSEFLANLTRTRSNQHKYNPVHLMKTYNSIKTQKLQVFSVKTRWQNTPSEIDYIAKAGHLICKRVMDGNGRKTRKGRRSWKPFTAVLKDMVLQLQNDIIAHKITIRLHHAVAYPLEHNKRPHVLFLKTADSSVYYFQTESEEQQRSWVATINQIAARYSAPPLTSASSSNKEKRPQVLPTFSSPLSLKQQLKFLKDQLKKFSTHDMVEFTALQNREDTLPFDYMQQEVMRYTTYVSALEKAVKKS</sequence>
<dbReference type="EMBL" id="MU551723">
    <property type="protein sequence ID" value="KAI5616549.1"/>
    <property type="molecule type" value="Genomic_DNA"/>
</dbReference>
<dbReference type="InterPro" id="IPR001849">
    <property type="entry name" value="PH_domain"/>
</dbReference>
<dbReference type="Pfam" id="PF01369">
    <property type="entry name" value="Sec7"/>
    <property type="match status" value="1"/>
</dbReference>
<evidence type="ECO:0000256" key="2">
    <source>
        <dbReference type="SAM" id="MobiDB-lite"/>
    </source>
</evidence>
<dbReference type="InterPro" id="IPR023394">
    <property type="entry name" value="Sec7_C_sf"/>
</dbReference>
<keyword evidence="6" id="KW-1185">Reference proteome</keyword>
<dbReference type="AlphaFoldDB" id="A0AAD5AGZ8"/>
<reference evidence="5" key="1">
    <citation type="submission" date="2018-07" db="EMBL/GenBank/DDBJ databases">
        <title>Comparative genomics of catfishes provides insights into carnivory and benthic adaptation.</title>
        <authorList>
            <person name="Zhang Y."/>
            <person name="Wang D."/>
            <person name="Peng Z."/>
            <person name="Zheng S."/>
            <person name="Shao F."/>
            <person name="Tao W."/>
        </authorList>
    </citation>
    <scope>NUCLEOTIDE SEQUENCE</scope>
    <source>
        <strain evidence="5">Chongqing</strain>
    </source>
</reference>
<proteinExistence type="predicted"/>
<dbReference type="Pfam" id="PF15410">
    <property type="entry name" value="PH_9"/>
    <property type="match status" value="1"/>
</dbReference>
<evidence type="ECO:0000259" key="3">
    <source>
        <dbReference type="PROSITE" id="PS50003"/>
    </source>
</evidence>
<name>A0AAD5AGZ8_SILAS</name>
<organism evidence="5 6">
    <name type="scientific">Silurus asotus</name>
    <name type="common">Amur catfish</name>
    <name type="synonym">Parasilurus asotus</name>
    <dbReference type="NCBI Taxonomy" id="30991"/>
    <lineage>
        <taxon>Eukaryota</taxon>
        <taxon>Metazoa</taxon>
        <taxon>Chordata</taxon>
        <taxon>Craniata</taxon>
        <taxon>Vertebrata</taxon>
        <taxon>Euteleostomi</taxon>
        <taxon>Actinopterygii</taxon>
        <taxon>Neopterygii</taxon>
        <taxon>Teleostei</taxon>
        <taxon>Ostariophysi</taxon>
        <taxon>Siluriformes</taxon>
        <taxon>Siluridae</taxon>
        <taxon>Silurus</taxon>
    </lineage>
</organism>
<evidence type="ECO:0000313" key="5">
    <source>
        <dbReference type="EMBL" id="KAI5616549.1"/>
    </source>
</evidence>
<dbReference type="InterPro" id="IPR035999">
    <property type="entry name" value="Sec7_dom_sf"/>
</dbReference>
<gene>
    <name evidence="5" type="ORF">C0J50_23878</name>
</gene>
<dbReference type="SUPFAM" id="SSF48425">
    <property type="entry name" value="Sec7 domain"/>
    <property type="match status" value="1"/>
</dbReference>
<accession>A0AAD5AGZ8</accession>
<dbReference type="Gene3D" id="2.30.29.30">
    <property type="entry name" value="Pleckstrin-homology domain (PH domain)/Phosphotyrosine-binding domain (PTB)"/>
    <property type="match status" value="1"/>
</dbReference>
<dbReference type="PROSITE" id="PS50003">
    <property type="entry name" value="PH_DOMAIN"/>
    <property type="match status" value="1"/>
</dbReference>
<comment type="caution">
    <text evidence="5">The sequence shown here is derived from an EMBL/GenBank/DDBJ whole genome shotgun (WGS) entry which is preliminary data.</text>
</comment>
<feature type="domain" description="PH" evidence="3">
    <location>
        <begin position="209"/>
        <end position="312"/>
    </location>
</feature>
<dbReference type="PROSITE" id="PS50190">
    <property type="entry name" value="SEC7"/>
    <property type="match status" value="1"/>
</dbReference>
<protein>
    <submittedName>
        <fullName evidence="5">PH and SEC7 domain-containing protein 1 isoform X3</fullName>
    </submittedName>
</protein>
<feature type="region of interest" description="Disordered" evidence="2">
    <location>
        <begin position="1"/>
        <end position="28"/>
    </location>
</feature>
<feature type="domain" description="SEC7" evidence="4">
    <location>
        <begin position="55"/>
        <end position="189"/>
    </location>
</feature>
<comment type="subcellular location">
    <subcellularLocation>
        <location evidence="1">Cell projection</location>
        <location evidence="1">Ruffle membrane</location>
    </subcellularLocation>
</comment>
<dbReference type="SUPFAM" id="SSF50729">
    <property type="entry name" value="PH domain-like"/>
    <property type="match status" value="1"/>
</dbReference>
<evidence type="ECO:0000259" key="4">
    <source>
        <dbReference type="PROSITE" id="PS50190"/>
    </source>
</evidence>
<dbReference type="PANTHER" id="PTHR10663">
    <property type="entry name" value="GUANYL-NUCLEOTIDE EXCHANGE FACTOR"/>
    <property type="match status" value="1"/>
</dbReference>
<dbReference type="GO" id="GO:0005085">
    <property type="term" value="F:guanyl-nucleotide exchange factor activity"/>
    <property type="evidence" value="ECO:0007669"/>
    <property type="project" value="InterPro"/>
</dbReference>